<evidence type="ECO:0000313" key="1">
    <source>
        <dbReference type="EMBL" id="GBN40825.1"/>
    </source>
</evidence>
<dbReference type="Proteomes" id="UP000499080">
    <property type="component" value="Unassembled WGS sequence"/>
</dbReference>
<evidence type="ECO:0000313" key="2">
    <source>
        <dbReference type="Proteomes" id="UP000499080"/>
    </source>
</evidence>
<keyword evidence="2" id="KW-1185">Reference proteome</keyword>
<reference evidence="1 2" key="1">
    <citation type="journal article" date="2019" name="Sci. Rep.">
        <title>Orb-weaving spider Araneus ventricosus genome elucidates the spidroin gene catalogue.</title>
        <authorList>
            <person name="Kono N."/>
            <person name="Nakamura H."/>
            <person name="Ohtoshi R."/>
            <person name="Moran D.A.P."/>
            <person name="Shinohara A."/>
            <person name="Yoshida Y."/>
            <person name="Fujiwara M."/>
            <person name="Mori M."/>
            <person name="Tomita M."/>
            <person name="Arakawa K."/>
        </authorList>
    </citation>
    <scope>NUCLEOTIDE SEQUENCE [LARGE SCALE GENOMIC DNA]</scope>
</reference>
<sequence>MNLPLKDRDLFVKLFYRNDNCAAVALKEFRTLKGLRSGSGQMTIFCLKKMIDKFEEKSSFDVKCGRGRKAIASTSVEDWLQNCRKRQAVFLERLSAREFP</sequence>
<accession>A0A4Y2NMT1</accession>
<dbReference type="EMBL" id="BGPR01009561">
    <property type="protein sequence ID" value="GBN40825.1"/>
    <property type="molecule type" value="Genomic_DNA"/>
</dbReference>
<gene>
    <name evidence="1" type="ORF">AVEN_22106_1</name>
</gene>
<protein>
    <recommendedName>
        <fullName evidence="3">DUF4817 domain-containing protein</fullName>
    </recommendedName>
</protein>
<proteinExistence type="predicted"/>
<dbReference type="OrthoDB" id="9979538at2759"/>
<comment type="caution">
    <text evidence="1">The sequence shown here is derived from an EMBL/GenBank/DDBJ whole genome shotgun (WGS) entry which is preliminary data.</text>
</comment>
<name>A0A4Y2NMT1_ARAVE</name>
<dbReference type="AlphaFoldDB" id="A0A4Y2NMT1"/>
<organism evidence="1 2">
    <name type="scientific">Araneus ventricosus</name>
    <name type="common">Orbweaver spider</name>
    <name type="synonym">Epeira ventricosa</name>
    <dbReference type="NCBI Taxonomy" id="182803"/>
    <lineage>
        <taxon>Eukaryota</taxon>
        <taxon>Metazoa</taxon>
        <taxon>Ecdysozoa</taxon>
        <taxon>Arthropoda</taxon>
        <taxon>Chelicerata</taxon>
        <taxon>Arachnida</taxon>
        <taxon>Araneae</taxon>
        <taxon>Araneomorphae</taxon>
        <taxon>Entelegynae</taxon>
        <taxon>Araneoidea</taxon>
        <taxon>Araneidae</taxon>
        <taxon>Araneus</taxon>
    </lineage>
</organism>
<evidence type="ECO:0008006" key="3">
    <source>
        <dbReference type="Google" id="ProtNLM"/>
    </source>
</evidence>